<evidence type="ECO:0000256" key="1">
    <source>
        <dbReference type="ARBA" id="ARBA00004651"/>
    </source>
</evidence>
<dbReference type="GO" id="GO:0005549">
    <property type="term" value="F:odorant binding"/>
    <property type="evidence" value="ECO:0007669"/>
    <property type="project" value="InterPro"/>
</dbReference>
<keyword evidence="7 10" id="KW-0472">Membrane</keyword>
<dbReference type="Pfam" id="PF02949">
    <property type="entry name" value="7tm_6"/>
    <property type="match status" value="1"/>
</dbReference>
<dbReference type="GO" id="GO:0007165">
    <property type="term" value="P:signal transduction"/>
    <property type="evidence" value="ECO:0007669"/>
    <property type="project" value="UniProtKB-KW"/>
</dbReference>
<evidence type="ECO:0000256" key="10">
    <source>
        <dbReference type="SAM" id="Phobius"/>
    </source>
</evidence>
<evidence type="ECO:0000256" key="6">
    <source>
        <dbReference type="ARBA" id="ARBA00022989"/>
    </source>
</evidence>
<feature type="transmembrane region" description="Helical" evidence="10">
    <location>
        <begin position="154"/>
        <end position="175"/>
    </location>
</feature>
<gene>
    <name evidence="11" type="ORF">CLUMA_CG002371</name>
</gene>
<name>A0A1J1HKV6_9DIPT</name>
<sequence length="251" mass="29279">MDNFDYFLPMKVPIKIFKMFGFWYDKEASKFYKAYGVFMHLFFIELFLTGQLGRFFLTDSLVERAAITSVLFTYVGLVVKTTNVMLITEEMESITEDLKSFISFLEVRGSSLKFLRNRVNRFSKLLWVYWTMCHIVVFSGTLIPMISILEESSLFIFMFTYMVPMILEIFLPCYYGNEILLASQKLSTSLFHSDWIQEDKKFKTAMKMILENTKNPIKIAAAQGVFPVNLVTFLRIMNSAFSVYAVLQSIK</sequence>
<keyword evidence="3" id="KW-0716">Sensory transduction</keyword>
<dbReference type="InterPro" id="IPR004117">
    <property type="entry name" value="7tm6_olfct_rcpt"/>
</dbReference>
<comment type="subcellular location">
    <subcellularLocation>
        <location evidence="1">Cell membrane</location>
        <topology evidence="1">Multi-pass membrane protein</topology>
    </subcellularLocation>
</comment>
<evidence type="ECO:0000256" key="8">
    <source>
        <dbReference type="ARBA" id="ARBA00023170"/>
    </source>
</evidence>
<keyword evidence="6 10" id="KW-1133">Transmembrane helix</keyword>
<feature type="transmembrane region" description="Helical" evidence="10">
    <location>
        <begin position="61"/>
        <end position="79"/>
    </location>
</feature>
<keyword evidence="2" id="KW-1003">Cell membrane</keyword>
<keyword evidence="4 10" id="KW-0812">Transmembrane</keyword>
<dbReference type="PANTHER" id="PTHR21137:SF35">
    <property type="entry name" value="ODORANT RECEPTOR 19A-RELATED"/>
    <property type="match status" value="1"/>
</dbReference>
<dbReference type="GO" id="GO:0004984">
    <property type="term" value="F:olfactory receptor activity"/>
    <property type="evidence" value="ECO:0007669"/>
    <property type="project" value="InterPro"/>
</dbReference>
<dbReference type="OrthoDB" id="7759666at2759"/>
<accession>A0A1J1HKV6</accession>
<feature type="transmembrane region" description="Helical" evidence="10">
    <location>
        <begin position="31"/>
        <end position="49"/>
    </location>
</feature>
<proteinExistence type="predicted"/>
<keyword evidence="12" id="KW-1185">Reference proteome</keyword>
<organism evidence="11 12">
    <name type="scientific">Clunio marinus</name>
    <dbReference type="NCBI Taxonomy" id="568069"/>
    <lineage>
        <taxon>Eukaryota</taxon>
        <taxon>Metazoa</taxon>
        <taxon>Ecdysozoa</taxon>
        <taxon>Arthropoda</taxon>
        <taxon>Hexapoda</taxon>
        <taxon>Insecta</taxon>
        <taxon>Pterygota</taxon>
        <taxon>Neoptera</taxon>
        <taxon>Endopterygota</taxon>
        <taxon>Diptera</taxon>
        <taxon>Nematocera</taxon>
        <taxon>Chironomoidea</taxon>
        <taxon>Chironomidae</taxon>
        <taxon>Clunio</taxon>
    </lineage>
</organism>
<feature type="transmembrane region" description="Helical" evidence="10">
    <location>
        <begin position="126"/>
        <end position="148"/>
    </location>
</feature>
<keyword evidence="8" id="KW-0675">Receptor</keyword>
<protein>
    <submittedName>
        <fullName evidence="11">CLUMA_CG002371, isoform A</fullName>
    </submittedName>
</protein>
<dbReference type="STRING" id="568069.A0A1J1HKV6"/>
<evidence type="ECO:0000313" key="12">
    <source>
        <dbReference type="Proteomes" id="UP000183832"/>
    </source>
</evidence>
<dbReference type="PANTHER" id="PTHR21137">
    <property type="entry name" value="ODORANT RECEPTOR"/>
    <property type="match status" value="1"/>
</dbReference>
<evidence type="ECO:0000256" key="2">
    <source>
        <dbReference type="ARBA" id="ARBA00022475"/>
    </source>
</evidence>
<dbReference type="Proteomes" id="UP000183832">
    <property type="component" value="Unassembled WGS sequence"/>
</dbReference>
<evidence type="ECO:0000256" key="4">
    <source>
        <dbReference type="ARBA" id="ARBA00022692"/>
    </source>
</evidence>
<dbReference type="AlphaFoldDB" id="A0A1J1HKV6"/>
<dbReference type="GO" id="GO:0005886">
    <property type="term" value="C:plasma membrane"/>
    <property type="evidence" value="ECO:0007669"/>
    <property type="project" value="UniProtKB-SubCell"/>
</dbReference>
<evidence type="ECO:0000256" key="5">
    <source>
        <dbReference type="ARBA" id="ARBA00022725"/>
    </source>
</evidence>
<evidence type="ECO:0000256" key="3">
    <source>
        <dbReference type="ARBA" id="ARBA00022606"/>
    </source>
</evidence>
<evidence type="ECO:0000256" key="7">
    <source>
        <dbReference type="ARBA" id="ARBA00023136"/>
    </source>
</evidence>
<dbReference type="EMBL" id="CVRI01000009">
    <property type="protein sequence ID" value="CRK88695.1"/>
    <property type="molecule type" value="Genomic_DNA"/>
</dbReference>
<keyword evidence="5" id="KW-0552">Olfaction</keyword>
<reference evidence="11 12" key="1">
    <citation type="submission" date="2015-04" db="EMBL/GenBank/DDBJ databases">
        <authorList>
            <person name="Syromyatnikov M.Y."/>
            <person name="Popov V.N."/>
        </authorList>
    </citation>
    <scope>NUCLEOTIDE SEQUENCE [LARGE SCALE GENOMIC DNA]</scope>
</reference>
<evidence type="ECO:0000313" key="11">
    <source>
        <dbReference type="EMBL" id="CRK88695.1"/>
    </source>
</evidence>
<evidence type="ECO:0000256" key="9">
    <source>
        <dbReference type="ARBA" id="ARBA00023224"/>
    </source>
</evidence>
<keyword evidence="9" id="KW-0807">Transducer</keyword>